<dbReference type="GO" id="GO:0004198">
    <property type="term" value="F:calcium-dependent cysteine-type endopeptidase activity"/>
    <property type="evidence" value="ECO:0007669"/>
    <property type="project" value="InterPro"/>
</dbReference>
<evidence type="ECO:0000259" key="3">
    <source>
        <dbReference type="PROSITE" id="PS50203"/>
    </source>
</evidence>
<gene>
    <name evidence="4" type="ORF">BSAL_56605</name>
</gene>
<dbReference type="InterPro" id="IPR001300">
    <property type="entry name" value="Peptidase_C2_calpain_cat"/>
</dbReference>
<proteinExistence type="predicted"/>
<feature type="domain" description="Calpain catalytic" evidence="3">
    <location>
        <begin position="183"/>
        <end position="476"/>
    </location>
</feature>
<dbReference type="SUPFAM" id="SSF54001">
    <property type="entry name" value="Cysteine proteinases"/>
    <property type="match status" value="1"/>
</dbReference>
<dbReference type="VEuPathDB" id="TriTrypDB:BSAL_56605"/>
<organism evidence="4 5">
    <name type="scientific">Bodo saltans</name>
    <name type="common">Flagellated protozoan</name>
    <dbReference type="NCBI Taxonomy" id="75058"/>
    <lineage>
        <taxon>Eukaryota</taxon>
        <taxon>Discoba</taxon>
        <taxon>Euglenozoa</taxon>
        <taxon>Kinetoplastea</taxon>
        <taxon>Metakinetoplastina</taxon>
        <taxon>Eubodonida</taxon>
        <taxon>Bodonidae</taxon>
        <taxon>Bodo</taxon>
    </lineage>
</organism>
<evidence type="ECO:0000313" key="4">
    <source>
        <dbReference type="EMBL" id="CUE81563.1"/>
    </source>
</evidence>
<dbReference type="OrthoDB" id="424753at2759"/>
<dbReference type="AlphaFoldDB" id="A0A0S4IN93"/>
<name>A0A0S4IN93_BODSA</name>
<dbReference type="PANTHER" id="PTHR10183:SF423">
    <property type="entry name" value="LEUCINE-RICH REPEAT PROTEIN (LRRP)"/>
    <property type="match status" value="1"/>
</dbReference>
<sequence length="476" mass="51614">MSTISGFIVPMNTVPVQHSREDLNEFLTISTRPCPNQPPTVKLLSITNHSPTLRGTVVLAFDAEVGVVALGRTVTSSRQNEVSKRPETVFTVDVNPFEKLDVLRGPYVTHDGRKVSAVAAPKEFFQERAAAADAEVAREMGLVQDATTEEQRETQKRLGTDTSSSPKITTEFIAQVCSRRNLRFVDLGFPPVQTSLVRPHCDQGPLGTGPNPIVFCRPDSLLRGTAKLRASLPIPSLFGGVVIPSSNVPVQRIDPADVRQGTLGNCYLCCSLSSLAAAAAAGTAATPSSTLSSSSPSSGTLIRDIFSPQQELTKGIFRVLMCKHGWWLTHVVDDFLPTQSGTFCFSRNKQHPTQLWVPILEKAYARAHGSFAAIRAGDAASALMDFTGGRYVHLQKLPEYKNPPQLFDTIRKALREEGKLVTIGTPGKAVLGDTFEAKKKEYDTCGITLDHVCSPAEASRIQKSTTAVRHHSESPP</sequence>
<feature type="active site" evidence="1">
    <location>
        <position position="266"/>
    </location>
</feature>
<evidence type="ECO:0000256" key="1">
    <source>
        <dbReference type="PIRSR" id="PIRSR622684-1"/>
    </source>
</evidence>
<evidence type="ECO:0000313" key="5">
    <source>
        <dbReference type="Proteomes" id="UP000051952"/>
    </source>
</evidence>
<dbReference type="PROSITE" id="PS50203">
    <property type="entry name" value="CALPAIN_CAT"/>
    <property type="match status" value="1"/>
</dbReference>
<dbReference type="EMBL" id="CYKH01000199">
    <property type="protein sequence ID" value="CUE81563.1"/>
    <property type="molecule type" value="Genomic_DNA"/>
</dbReference>
<dbReference type="PANTHER" id="PTHR10183">
    <property type="entry name" value="CALPAIN"/>
    <property type="match status" value="1"/>
</dbReference>
<reference evidence="5" key="1">
    <citation type="submission" date="2015-09" db="EMBL/GenBank/DDBJ databases">
        <authorList>
            <consortium name="Pathogen Informatics"/>
        </authorList>
    </citation>
    <scope>NUCLEOTIDE SEQUENCE [LARGE SCALE GENOMIC DNA]</scope>
    <source>
        <strain evidence="5">Lake Konstanz</strain>
    </source>
</reference>
<dbReference type="InterPro" id="IPR038765">
    <property type="entry name" value="Papain-like_cys_pep_sf"/>
</dbReference>
<dbReference type="Pfam" id="PF00648">
    <property type="entry name" value="Peptidase_C2"/>
    <property type="match status" value="1"/>
</dbReference>
<dbReference type="InterPro" id="IPR022684">
    <property type="entry name" value="Calpain_cysteine_protease"/>
</dbReference>
<dbReference type="Proteomes" id="UP000051952">
    <property type="component" value="Unassembled WGS sequence"/>
</dbReference>
<comment type="caution">
    <text evidence="2">Lacks conserved residue(s) required for the propagation of feature annotation.</text>
</comment>
<keyword evidence="5" id="KW-1185">Reference proteome</keyword>
<dbReference type="GO" id="GO:0006508">
    <property type="term" value="P:proteolysis"/>
    <property type="evidence" value="ECO:0007669"/>
    <property type="project" value="InterPro"/>
</dbReference>
<protein>
    <submittedName>
        <fullName evidence="4">Cytoskeleton-associated protein CAP5.5, putative</fullName>
    </submittedName>
</protein>
<dbReference type="SMART" id="SM00230">
    <property type="entry name" value="CysPc"/>
    <property type="match status" value="1"/>
</dbReference>
<evidence type="ECO:0000256" key="2">
    <source>
        <dbReference type="PROSITE-ProRule" id="PRU00239"/>
    </source>
</evidence>
<accession>A0A0S4IN93</accession>